<dbReference type="Proteomes" id="UP000252519">
    <property type="component" value="Unassembled WGS sequence"/>
</dbReference>
<sequence>MLTLKKSFNVSVTESVRHPLAFSLTENPNVVMKDGVPYVDRLHKRYNVSETVHKLPDEVVAIESAVKPRKKPENLASSQGPSTSQDKNERGNEDEPEKKKRKIPKRPELMYLRDPKKKKEEQAPNMKQRGRGPY</sequence>
<organism evidence="2 3">
    <name type="scientific">Ancylostoma caninum</name>
    <name type="common">Dog hookworm</name>
    <dbReference type="NCBI Taxonomy" id="29170"/>
    <lineage>
        <taxon>Eukaryota</taxon>
        <taxon>Metazoa</taxon>
        <taxon>Ecdysozoa</taxon>
        <taxon>Nematoda</taxon>
        <taxon>Chromadorea</taxon>
        <taxon>Rhabditida</taxon>
        <taxon>Rhabditina</taxon>
        <taxon>Rhabditomorpha</taxon>
        <taxon>Strongyloidea</taxon>
        <taxon>Ancylostomatidae</taxon>
        <taxon>Ancylostomatinae</taxon>
        <taxon>Ancylostoma</taxon>
    </lineage>
</organism>
<dbReference type="EMBL" id="JOJR01000419">
    <property type="protein sequence ID" value="RCN38150.1"/>
    <property type="molecule type" value="Genomic_DNA"/>
</dbReference>
<evidence type="ECO:0000313" key="3">
    <source>
        <dbReference type="Proteomes" id="UP000252519"/>
    </source>
</evidence>
<gene>
    <name evidence="2" type="ORF">ANCCAN_15920</name>
</gene>
<accession>A0A368G570</accession>
<feature type="compositionally biased region" description="Polar residues" evidence="1">
    <location>
        <begin position="75"/>
        <end position="85"/>
    </location>
</feature>
<feature type="compositionally biased region" description="Basic and acidic residues" evidence="1">
    <location>
        <begin position="105"/>
        <end position="122"/>
    </location>
</feature>
<evidence type="ECO:0000313" key="2">
    <source>
        <dbReference type="EMBL" id="RCN38150.1"/>
    </source>
</evidence>
<dbReference type="OrthoDB" id="5870827at2759"/>
<dbReference type="AlphaFoldDB" id="A0A368G570"/>
<evidence type="ECO:0000256" key="1">
    <source>
        <dbReference type="SAM" id="MobiDB-lite"/>
    </source>
</evidence>
<comment type="caution">
    <text evidence="2">The sequence shown here is derived from an EMBL/GenBank/DDBJ whole genome shotgun (WGS) entry which is preliminary data.</text>
</comment>
<proteinExistence type="predicted"/>
<reference evidence="2 3" key="1">
    <citation type="submission" date="2014-10" db="EMBL/GenBank/DDBJ databases">
        <title>Draft genome of the hookworm Ancylostoma caninum.</title>
        <authorList>
            <person name="Mitreva M."/>
        </authorList>
    </citation>
    <scope>NUCLEOTIDE SEQUENCE [LARGE SCALE GENOMIC DNA]</scope>
    <source>
        <strain evidence="2 3">Baltimore</strain>
    </source>
</reference>
<protein>
    <submittedName>
        <fullName evidence="2">Uncharacterized protein</fullName>
    </submittedName>
</protein>
<feature type="compositionally biased region" description="Basic and acidic residues" evidence="1">
    <location>
        <begin position="86"/>
        <end position="98"/>
    </location>
</feature>
<keyword evidence="3" id="KW-1185">Reference proteome</keyword>
<name>A0A368G570_ANCCA</name>
<feature type="region of interest" description="Disordered" evidence="1">
    <location>
        <begin position="65"/>
        <end position="134"/>
    </location>
</feature>